<proteinExistence type="predicted"/>
<reference evidence="1" key="1">
    <citation type="submission" date="2014-06" db="EMBL/GenBank/DDBJ databases">
        <authorList>
            <person name="Urmite Genomes Urmite Genomes"/>
        </authorList>
    </citation>
    <scope>NUCLEOTIDE SEQUENCE</scope>
</reference>
<dbReference type="PATRIC" id="fig|545.12.peg.3606"/>
<evidence type="ECO:0000313" key="1">
    <source>
        <dbReference type="EMBL" id="CDZ85393.1"/>
    </source>
</evidence>
<protein>
    <recommendedName>
        <fullName evidence="2">Prophage protein</fullName>
    </recommendedName>
</protein>
<accession>A0A078LN95</accession>
<sequence>MSTCLLGARNRIKQAEAVLNQWAENPRDDYERTLIMAVMTLLEGVGDSIQQAETKLEPSKQ</sequence>
<evidence type="ECO:0008006" key="2">
    <source>
        <dbReference type="Google" id="ProtNLM"/>
    </source>
</evidence>
<organism evidence="1">
    <name type="scientific">Citrobacter koseri</name>
    <name type="common">Citrobacter diversus</name>
    <dbReference type="NCBI Taxonomy" id="545"/>
    <lineage>
        <taxon>Bacteria</taxon>
        <taxon>Pseudomonadati</taxon>
        <taxon>Pseudomonadota</taxon>
        <taxon>Gammaproteobacteria</taxon>
        <taxon>Enterobacterales</taxon>
        <taxon>Enterobacteriaceae</taxon>
        <taxon>Citrobacter</taxon>
    </lineage>
</organism>
<name>A0A078LN95_CITKO</name>
<dbReference type="EMBL" id="LK931336">
    <property type="protein sequence ID" value="CDZ85393.1"/>
    <property type="molecule type" value="Genomic_DNA"/>
</dbReference>
<gene>
    <name evidence="1" type="ORF">BN1086_03596</name>
</gene>
<dbReference type="AlphaFoldDB" id="A0A078LN95"/>